<accession>A0A336KVH2</accession>
<evidence type="ECO:0000256" key="1">
    <source>
        <dbReference type="ARBA" id="ARBA00004606"/>
    </source>
</evidence>
<evidence type="ECO:0000256" key="7">
    <source>
        <dbReference type="ARBA" id="ARBA00022989"/>
    </source>
</evidence>
<keyword evidence="6" id="KW-0735">Signal-anchor</keyword>
<organism evidence="11">
    <name type="scientific">Culicoides sonorensis</name>
    <name type="common">Biting midge</name>
    <dbReference type="NCBI Taxonomy" id="179676"/>
    <lineage>
        <taxon>Eukaryota</taxon>
        <taxon>Metazoa</taxon>
        <taxon>Ecdysozoa</taxon>
        <taxon>Arthropoda</taxon>
        <taxon>Hexapoda</taxon>
        <taxon>Insecta</taxon>
        <taxon>Pterygota</taxon>
        <taxon>Neoptera</taxon>
        <taxon>Endopterygota</taxon>
        <taxon>Diptera</taxon>
        <taxon>Nematocera</taxon>
        <taxon>Chironomoidea</taxon>
        <taxon>Ceratopogonidae</taxon>
        <taxon>Ceratopogoninae</taxon>
        <taxon>Culicoides</taxon>
        <taxon>Monoculicoides</taxon>
    </lineage>
</organism>
<dbReference type="GO" id="GO:0012505">
    <property type="term" value="C:endomembrane system"/>
    <property type="evidence" value="ECO:0007669"/>
    <property type="project" value="UniProtKB-SubCell"/>
</dbReference>
<comment type="similarity">
    <text evidence="2">Belongs to the glycosyltransferase 31 family.</text>
</comment>
<feature type="domain" description="Fringe-like glycosyltransferase" evidence="10">
    <location>
        <begin position="1"/>
        <end position="203"/>
    </location>
</feature>
<evidence type="ECO:0000256" key="6">
    <source>
        <dbReference type="ARBA" id="ARBA00022968"/>
    </source>
</evidence>
<dbReference type="Pfam" id="PF02434">
    <property type="entry name" value="Fringe"/>
    <property type="match status" value="1"/>
</dbReference>
<sequence>MINTNCSQGHFRKALCCKMGKEFDFFMSSGKKWWCHFDDDNYVNVPRLVSILSEYSASQEWYLGKPSISSPLEIFLDNNKFSLTPSETNKKIKFLFATGGAGFCISRALGLKMMPVAGSGNFVKIGDKIRFPDDVTMGFIIESILKRPLTVVDAFHSHLEPMEFIRPETFQDQVSFSYAKMKNDWNVVKIENGSFDTKQDPKRFFSLHCQLFPNFSFCPQRKRNKKKKSKLK</sequence>
<dbReference type="EMBL" id="UFQT01001022">
    <property type="protein sequence ID" value="SSX28528.1"/>
    <property type="molecule type" value="Genomic_DNA"/>
</dbReference>
<comment type="subcellular location">
    <subcellularLocation>
        <location evidence="9">Endomembrane system</location>
        <topology evidence="9">Single-pass membrane protein</topology>
    </subcellularLocation>
    <subcellularLocation>
        <location evidence="1">Membrane</location>
        <topology evidence="1">Single-pass type II membrane protein</topology>
    </subcellularLocation>
</comment>
<dbReference type="OMA" id="DTDWCPM"/>
<evidence type="ECO:0000256" key="5">
    <source>
        <dbReference type="ARBA" id="ARBA00022692"/>
    </source>
</evidence>
<evidence type="ECO:0000256" key="8">
    <source>
        <dbReference type="ARBA" id="ARBA00023136"/>
    </source>
</evidence>
<keyword evidence="3" id="KW-0328">Glycosyltransferase</keyword>
<dbReference type="GO" id="GO:0016757">
    <property type="term" value="F:glycosyltransferase activity"/>
    <property type="evidence" value="ECO:0007669"/>
    <property type="project" value="UniProtKB-KW"/>
</dbReference>
<protein>
    <submittedName>
        <fullName evidence="11">CSON000197 protein</fullName>
    </submittedName>
</protein>
<dbReference type="VEuPathDB" id="VectorBase:CSON000197"/>
<keyword evidence="5" id="KW-0812">Transmembrane</keyword>
<dbReference type="PANTHER" id="PTHR10811">
    <property type="entry name" value="FRINGE-RELATED"/>
    <property type="match status" value="1"/>
</dbReference>
<dbReference type="GO" id="GO:0016020">
    <property type="term" value="C:membrane"/>
    <property type="evidence" value="ECO:0007669"/>
    <property type="project" value="UniProtKB-SubCell"/>
</dbReference>
<evidence type="ECO:0000256" key="4">
    <source>
        <dbReference type="ARBA" id="ARBA00022679"/>
    </source>
</evidence>
<evidence type="ECO:0000256" key="9">
    <source>
        <dbReference type="ARBA" id="ARBA00037847"/>
    </source>
</evidence>
<evidence type="ECO:0000313" key="11">
    <source>
        <dbReference type="EMBL" id="SSX08612.1"/>
    </source>
</evidence>
<dbReference type="EMBL" id="UFQS01001022">
    <property type="protein sequence ID" value="SSX08612.1"/>
    <property type="molecule type" value="Genomic_DNA"/>
</dbReference>
<keyword evidence="8" id="KW-0472">Membrane</keyword>
<evidence type="ECO:0000313" key="12">
    <source>
        <dbReference type="EMBL" id="SSX28528.1"/>
    </source>
</evidence>
<keyword evidence="7" id="KW-1133">Transmembrane helix</keyword>
<evidence type="ECO:0000256" key="2">
    <source>
        <dbReference type="ARBA" id="ARBA00008661"/>
    </source>
</evidence>
<evidence type="ECO:0000256" key="3">
    <source>
        <dbReference type="ARBA" id="ARBA00022676"/>
    </source>
</evidence>
<evidence type="ECO:0000259" key="10">
    <source>
        <dbReference type="Pfam" id="PF02434"/>
    </source>
</evidence>
<proteinExistence type="inferred from homology"/>
<dbReference type="InterPro" id="IPR003378">
    <property type="entry name" value="Fringe-like_glycosylTrfase"/>
</dbReference>
<keyword evidence="4" id="KW-0808">Transferase</keyword>
<gene>
    <name evidence="11" type="primary">CSON000197</name>
</gene>
<dbReference type="Gene3D" id="3.90.550.50">
    <property type="match status" value="1"/>
</dbReference>
<dbReference type="AlphaFoldDB" id="A0A336KVH2"/>
<reference evidence="12" key="2">
    <citation type="submission" date="2018-07" db="EMBL/GenBank/DDBJ databases">
        <authorList>
            <person name="Quirk P.G."/>
            <person name="Krulwich T.A."/>
        </authorList>
    </citation>
    <scope>NUCLEOTIDE SEQUENCE</scope>
</reference>
<name>A0A336KVH2_CULSO</name>
<reference evidence="11" key="1">
    <citation type="submission" date="2018-04" db="EMBL/GenBank/DDBJ databases">
        <authorList>
            <person name="Go L.Y."/>
            <person name="Mitchell J.A."/>
        </authorList>
    </citation>
    <scope>NUCLEOTIDE SEQUENCE</scope>
    <source>
        <tissue evidence="11">Whole organism</tissue>
    </source>
</reference>